<dbReference type="InterPro" id="IPR011545">
    <property type="entry name" value="DEAD/DEAH_box_helicase_dom"/>
</dbReference>
<gene>
    <name evidence="9" type="ORF">HELGO_WM10945</name>
</gene>
<dbReference type="SMART" id="SM00487">
    <property type="entry name" value="DEXDc"/>
    <property type="match status" value="1"/>
</dbReference>
<evidence type="ECO:0000256" key="5">
    <source>
        <dbReference type="PROSITE-ProRule" id="PRU00552"/>
    </source>
</evidence>
<dbReference type="GO" id="GO:0005829">
    <property type="term" value="C:cytosol"/>
    <property type="evidence" value="ECO:0007669"/>
    <property type="project" value="TreeGrafter"/>
</dbReference>
<dbReference type="CDD" id="cd00268">
    <property type="entry name" value="DEADc"/>
    <property type="match status" value="1"/>
</dbReference>
<dbReference type="InterPro" id="IPR014014">
    <property type="entry name" value="RNA_helicase_DEAD_Q_motif"/>
</dbReference>
<dbReference type="GO" id="GO:0005524">
    <property type="term" value="F:ATP binding"/>
    <property type="evidence" value="ECO:0007669"/>
    <property type="project" value="UniProtKB-KW"/>
</dbReference>
<dbReference type="PANTHER" id="PTHR47959:SF17">
    <property type="entry name" value="ATP-DEPENDENT RNA HELICASE DEAD BOX FAMILY"/>
    <property type="match status" value="1"/>
</dbReference>
<keyword evidence="1" id="KW-0547">Nucleotide-binding</keyword>
<dbReference type="InterPro" id="IPR027417">
    <property type="entry name" value="P-loop_NTPase"/>
</dbReference>
<dbReference type="InterPro" id="IPR050079">
    <property type="entry name" value="DEAD_box_RNA_helicase"/>
</dbReference>
<dbReference type="PROSITE" id="PS51195">
    <property type="entry name" value="Q_MOTIF"/>
    <property type="match status" value="1"/>
</dbReference>
<dbReference type="GO" id="GO:0003724">
    <property type="term" value="F:RNA helicase activity"/>
    <property type="evidence" value="ECO:0007669"/>
    <property type="project" value="InterPro"/>
</dbReference>
<name>A0A6S6S363_9GAMM</name>
<dbReference type="SUPFAM" id="SSF52540">
    <property type="entry name" value="P-loop containing nucleoside triphosphate hydrolases"/>
    <property type="match status" value="2"/>
</dbReference>
<feature type="compositionally biased region" description="Polar residues" evidence="6">
    <location>
        <begin position="469"/>
        <end position="498"/>
    </location>
</feature>
<dbReference type="PROSITE" id="PS51192">
    <property type="entry name" value="HELICASE_ATP_BIND_1"/>
    <property type="match status" value="1"/>
</dbReference>
<feature type="compositionally biased region" description="Basic residues" evidence="6">
    <location>
        <begin position="385"/>
        <end position="400"/>
    </location>
</feature>
<feature type="compositionally biased region" description="Basic residues" evidence="6">
    <location>
        <begin position="506"/>
        <end position="519"/>
    </location>
</feature>
<organism evidence="9">
    <name type="scientific">uncultured Thiotrichaceae bacterium</name>
    <dbReference type="NCBI Taxonomy" id="298394"/>
    <lineage>
        <taxon>Bacteria</taxon>
        <taxon>Pseudomonadati</taxon>
        <taxon>Pseudomonadota</taxon>
        <taxon>Gammaproteobacteria</taxon>
        <taxon>Thiotrichales</taxon>
        <taxon>Thiotrichaceae</taxon>
        <taxon>environmental samples</taxon>
    </lineage>
</organism>
<keyword evidence="3 9" id="KW-0347">Helicase</keyword>
<evidence type="ECO:0000256" key="3">
    <source>
        <dbReference type="ARBA" id="ARBA00022806"/>
    </source>
</evidence>
<feature type="domain" description="DEAD-box RNA helicase Q" evidence="8">
    <location>
        <begin position="1"/>
        <end position="29"/>
    </location>
</feature>
<feature type="compositionally biased region" description="Low complexity" evidence="6">
    <location>
        <begin position="437"/>
        <end position="449"/>
    </location>
</feature>
<dbReference type="GO" id="GO:0003676">
    <property type="term" value="F:nucleic acid binding"/>
    <property type="evidence" value="ECO:0007669"/>
    <property type="project" value="InterPro"/>
</dbReference>
<dbReference type="InterPro" id="IPR044742">
    <property type="entry name" value="DEAD/DEAH_RhlB"/>
</dbReference>
<evidence type="ECO:0000259" key="8">
    <source>
        <dbReference type="PROSITE" id="PS51195"/>
    </source>
</evidence>
<feature type="region of interest" description="Disordered" evidence="6">
    <location>
        <begin position="368"/>
        <end position="533"/>
    </location>
</feature>
<reference evidence="9" key="1">
    <citation type="submission" date="2020-01" db="EMBL/GenBank/DDBJ databases">
        <authorList>
            <person name="Meier V. D."/>
            <person name="Meier V D."/>
        </authorList>
    </citation>
    <scope>NUCLEOTIDE SEQUENCE</scope>
    <source>
        <strain evidence="9">HLG_WM_MAG_07</strain>
    </source>
</reference>
<dbReference type="InterPro" id="IPR014001">
    <property type="entry name" value="Helicase_ATP-bd"/>
</dbReference>
<keyword evidence="2" id="KW-0378">Hydrolase</keyword>
<proteinExistence type="predicted"/>
<evidence type="ECO:0000256" key="1">
    <source>
        <dbReference type="ARBA" id="ARBA00022741"/>
    </source>
</evidence>
<evidence type="ECO:0000256" key="6">
    <source>
        <dbReference type="SAM" id="MobiDB-lite"/>
    </source>
</evidence>
<accession>A0A6S6S363</accession>
<dbReference type="GO" id="GO:0016787">
    <property type="term" value="F:hydrolase activity"/>
    <property type="evidence" value="ECO:0007669"/>
    <property type="project" value="UniProtKB-KW"/>
</dbReference>
<sequence length="533" mass="59696">MSFSEFGLHKDIVTSLVNAGYEHPTPLQKQLIPLIMERKSVIIDSQTAAGKTGSYLIPLASHLMVKPSEDYSGARTLILTSRRDRVNQINYTLKKIINEHPIRTGFISGGRPYQHQMRLLKRPLDILIATPGRLNDLVQNNKSDFSSLETLIIDDFSIIYHHGLQDLCKSILEKANNDCTTIAFVQRNDPSADFLHKLLPVAEKVEVPEEKHPLLSVPQHVYISDDHTHKIAIIDQMMDELNDESLLVFTNSNKSAETLQESLANNDHQATIAHKTGSETKINAEENPIIIISDQSGVNFDARSYKNIIHFDLPKQTSVFQLRITNHGWEELERPASILVGPSDRVTLKKIESTAGESLEQRNLPGLEALNPYLPTPLLTLGKKDGKKGKKGAKNSRRGNSHLGGKSNKNNNRQKQHKGPYGRLNGGIHRKRDTQNPQSSSPSQRNVSGNGNGNGNSNGNNYNSRPKRNFNQSSPSQSNYRKPKSAFNQNQSDANLSMQELGERKPVKRKVVIRYKDRKKSQSRETPETPTGE</sequence>
<protein>
    <submittedName>
        <fullName evidence="9">DEAD/DEAH box helicase</fullName>
    </submittedName>
</protein>
<evidence type="ECO:0000313" key="9">
    <source>
        <dbReference type="EMBL" id="CAA6802751.1"/>
    </source>
</evidence>
<keyword evidence="4" id="KW-0067">ATP-binding</keyword>
<dbReference type="PANTHER" id="PTHR47959">
    <property type="entry name" value="ATP-DEPENDENT RNA HELICASE RHLE-RELATED"/>
    <property type="match status" value="1"/>
</dbReference>
<evidence type="ECO:0000256" key="4">
    <source>
        <dbReference type="ARBA" id="ARBA00022840"/>
    </source>
</evidence>
<dbReference type="Pfam" id="PF00270">
    <property type="entry name" value="DEAD"/>
    <property type="match status" value="1"/>
</dbReference>
<evidence type="ECO:0000259" key="7">
    <source>
        <dbReference type="PROSITE" id="PS51192"/>
    </source>
</evidence>
<feature type="short sequence motif" description="Q motif" evidence="5">
    <location>
        <begin position="1"/>
        <end position="29"/>
    </location>
</feature>
<evidence type="ECO:0000256" key="2">
    <source>
        <dbReference type="ARBA" id="ARBA00022801"/>
    </source>
</evidence>
<feature type="domain" description="Helicase ATP-binding" evidence="7">
    <location>
        <begin position="32"/>
        <end position="184"/>
    </location>
</feature>
<dbReference type="AlphaFoldDB" id="A0A6S6S363"/>
<dbReference type="EMBL" id="CACVAY010000013">
    <property type="protein sequence ID" value="CAA6802751.1"/>
    <property type="molecule type" value="Genomic_DNA"/>
</dbReference>
<dbReference type="Gene3D" id="3.40.50.300">
    <property type="entry name" value="P-loop containing nucleotide triphosphate hydrolases"/>
    <property type="match status" value="2"/>
</dbReference>